<feature type="domain" description="Aminoglycoside phosphotransferase" evidence="1">
    <location>
        <begin position="35"/>
        <end position="272"/>
    </location>
</feature>
<dbReference type="SUPFAM" id="SSF56112">
    <property type="entry name" value="Protein kinase-like (PK-like)"/>
    <property type="match status" value="1"/>
</dbReference>
<dbReference type="OrthoDB" id="4524027at2"/>
<comment type="caution">
    <text evidence="2">The sequence shown here is derived from an EMBL/GenBank/DDBJ whole genome shotgun (WGS) entry which is preliminary data.</text>
</comment>
<dbReference type="STRING" id="1834516.BL253_04980"/>
<proteinExistence type="predicted"/>
<dbReference type="PANTHER" id="PTHR21310">
    <property type="entry name" value="AMINOGLYCOSIDE PHOSPHOTRANSFERASE-RELATED-RELATED"/>
    <property type="match status" value="1"/>
</dbReference>
<dbReference type="InterPro" id="IPR011009">
    <property type="entry name" value="Kinase-like_dom_sf"/>
</dbReference>
<dbReference type="InterPro" id="IPR041726">
    <property type="entry name" value="ACAD10_11_N"/>
</dbReference>
<reference evidence="3" key="1">
    <citation type="submission" date="2016-10" db="EMBL/GenBank/DDBJ databases">
        <title>Frankia sp. NRRL B-16386 Genome sequencing.</title>
        <authorList>
            <person name="Ghodhbane-Gtari F."/>
            <person name="Swanson E."/>
            <person name="Gueddou A."/>
            <person name="Hezbri K."/>
            <person name="Ktari K."/>
            <person name="Nouioui I."/>
            <person name="Morris K."/>
            <person name="Simpson S."/>
            <person name="Abebe-Akele F."/>
            <person name="Thomas K."/>
            <person name="Gtari M."/>
            <person name="Tisa L.S."/>
        </authorList>
    </citation>
    <scope>NUCLEOTIDE SEQUENCE [LARGE SCALE GENOMIC DNA]</scope>
    <source>
        <strain evidence="3">NRRL B-16386</strain>
    </source>
</reference>
<dbReference type="Gene3D" id="3.90.1200.10">
    <property type="match status" value="1"/>
</dbReference>
<dbReference type="InterPro" id="IPR051678">
    <property type="entry name" value="AGP_Transferase"/>
</dbReference>
<accession>A0A1V2IGR3</accession>
<dbReference type="CDD" id="cd05154">
    <property type="entry name" value="ACAD10_11_N-like"/>
    <property type="match status" value="1"/>
</dbReference>
<gene>
    <name evidence="2" type="ORF">BL253_04980</name>
</gene>
<dbReference type="InterPro" id="IPR002575">
    <property type="entry name" value="Aminoglycoside_PTrfase"/>
</dbReference>
<sequence>MLSPEISARRRDVVTIDIDLGTLEARLAVIGLTGLRRLSGGASSLSYVGTATVDGVPRRVVVKAAPAGLEPVRNRDVLRQASLLRRLAATDVPVPDVLWEDPGDPPEVPPVFVMSFVPGASFEPLFDDDGDDDAPAVVAGRLRDAARTLAALHRLDPAALGLADEPRVSLADEVRRWTRALGTVDASLVPGWEAVAKALLATEPAAAAPAVVHGDFRLGNLLASGPTVTAVIDWEIWSVGDPRVDLGWFLINADPATYRRRTRHAGSLPAPDDLAATYAEHLGRAMPALAWFQALACFKSAATWSLIVKHSRRRAAPDPMAEQVAGVLPALLTRAAELLA</sequence>
<dbReference type="AlphaFoldDB" id="A0A1V2IGR3"/>
<name>A0A1V2IGR3_9ACTN</name>
<dbReference type="Gene3D" id="3.30.200.20">
    <property type="entry name" value="Phosphorylase Kinase, domain 1"/>
    <property type="match status" value="1"/>
</dbReference>
<dbReference type="Pfam" id="PF01636">
    <property type="entry name" value="APH"/>
    <property type="match status" value="1"/>
</dbReference>
<protein>
    <submittedName>
        <fullName evidence="2">Acyl-CoA dehydrogenase</fullName>
    </submittedName>
</protein>
<evidence type="ECO:0000259" key="1">
    <source>
        <dbReference type="Pfam" id="PF01636"/>
    </source>
</evidence>
<keyword evidence="3" id="KW-1185">Reference proteome</keyword>
<dbReference type="PANTHER" id="PTHR21310:SF40">
    <property type="entry name" value="AMINOGLYCOSIDE PHOSPHOTRANSFERASE DOMAIN-CONTAINING PROTEIN-RELATED"/>
    <property type="match status" value="1"/>
</dbReference>
<dbReference type="Proteomes" id="UP000188929">
    <property type="component" value="Unassembled WGS sequence"/>
</dbReference>
<dbReference type="EMBL" id="MOMC01000010">
    <property type="protein sequence ID" value="ONH32393.1"/>
    <property type="molecule type" value="Genomic_DNA"/>
</dbReference>
<organism evidence="2 3">
    <name type="scientific">Pseudofrankia asymbiotica</name>
    <dbReference type="NCBI Taxonomy" id="1834516"/>
    <lineage>
        <taxon>Bacteria</taxon>
        <taxon>Bacillati</taxon>
        <taxon>Actinomycetota</taxon>
        <taxon>Actinomycetes</taxon>
        <taxon>Frankiales</taxon>
        <taxon>Frankiaceae</taxon>
        <taxon>Pseudofrankia</taxon>
    </lineage>
</organism>
<evidence type="ECO:0000313" key="2">
    <source>
        <dbReference type="EMBL" id="ONH32393.1"/>
    </source>
</evidence>
<evidence type="ECO:0000313" key="3">
    <source>
        <dbReference type="Proteomes" id="UP000188929"/>
    </source>
</evidence>